<dbReference type="GO" id="GO:0008203">
    <property type="term" value="P:cholesterol metabolic process"/>
    <property type="evidence" value="ECO:0007669"/>
    <property type="project" value="UniProtKB-KW"/>
</dbReference>
<keyword evidence="5" id="KW-0274">FAD</keyword>
<evidence type="ECO:0000256" key="2">
    <source>
        <dbReference type="ARBA" id="ARBA00010790"/>
    </source>
</evidence>
<dbReference type="Pfam" id="PF05199">
    <property type="entry name" value="GMC_oxred_C"/>
    <property type="match status" value="1"/>
</dbReference>
<dbReference type="Proteomes" id="UP000649753">
    <property type="component" value="Unassembled WGS sequence"/>
</dbReference>
<gene>
    <name evidence="17" type="ORF">H4W31_004380</name>
</gene>
<evidence type="ECO:0000256" key="8">
    <source>
        <dbReference type="ARBA" id="ARBA00023166"/>
    </source>
</evidence>
<dbReference type="SUPFAM" id="SSF51905">
    <property type="entry name" value="FAD/NAD(P)-binding domain"/>
    <property type="match status" value="1"/>
</dbReference>
<accession>A0A927M800</accession>
<dbReference type="EC" id="5.3.3.1" evidence="11"/>
<evidence type="ECO:0000256" key="11">
    <source>
        <dbReference type="ARBA" id="ARBA00038856"/>
    </source>
</evidence>
<evidence type="ECO:0000256" key="10">
    <source>
        <dbReference type="ARBA" id="ARBA00023235"/>
    </source>
</evidence>
<evidence type="ECO:0000256" key="9">
    <source>
        <dbReference type="ARBA" id="ARBA00023221"/>
    </source>
</evidence>
<keyword evidence="10" id="KW-0413">Isomerase</keyword>
<sequence length="543" mass="57432">MATDLTRRDFLGLTAGVAAAAAGLAAVRTVEERHRVIVIGSGYGGAVAAYRLAEAGVRSVVLERGRRWPITPAGDTFPPFLSPDRRSSWFTPTPVYPGMPPTVYRPYAGLFEKIVGQGMNVITGAGVGGLSLVDGVMLQPAEAVFDRVMPAGVDYQEMNDRYYPRARSRIGVGTVPDDVLAHQRYAGTRLFLDQARRAGLPAGRIDEACDWSVVRDELAGNAVPSASIGEYLTGINSGARTSVDRNYLAWAEATGLAEVRPLHVVTDVSTDAQGRYVVRARHIDADGNLLEHVVLTGDALFFAAGSMGTSRMLVRARDSGALPRLSDQVGRHWGNNGSRIYLRALVPEPTGAYQGGPTSVAVMRWDDPDNAVTIEFGPTPFPVETHAMPVPGFGICDPVGRFEYVPLTDDVRLIWPPDGDLAAQRAIRAALRQLVTASSTPGPVPPPTGIGVLDGLLSLAAAAPYGLLDMNGLEAYTFHPLGGAVLGQACDGFGRVAGYPGMYVVDGALVPGSTAACNPALTIAALAERCLDDVVARDVGTVF</sequence>
<dbReference type="InterPro" id="IPR036188">
    <property type="entry name" value="FAD/NAD-bd_sf"/>
</dbReference>
<dbReference type="InterPro" id="IPR019546">
    <property type="entry name" value="TAT_signal_bac_arc"/>
</dbReference>
<keyword evidence="3" id="KW-0153">Cholesterol metabolism</keyword>
<keyword evidence="18" id="KW-1185">Reference proteome</keyword>
<evidence type="ECO:0000259" key="16">
    <source>
        <dbReference type="Pfam" id="PF05199"/>
    </source>
</evidence>
<keyword evidence="6 17" id="KW-0560">Oxidoreductase</keyword>
<evidence type="ECO:0000256" key="4">
    <source>
        <dbReference type="ARBA" id="ARBA00022630"/>
    </source>
</evidence>
<dbReference type="EMBL" id="JADBEB010000001">
    <property type="protein sequence ID" value="MBE1488742.1"/>
    <property type="molecule type" value="Genomic_DNA"/>
</dbReference>
<dbReference type="PANTHER" id="PTHR47470:SF1">
    <property type="entry name" value="FAD-DEPENDENT OXIDOREDUCTASE 2 FAD BINDING DOMAIN-CONTAINING PROTEIN"/>
    <property type="match status" value="1"/>
</dbReference>
<comment type="caution">
    <text evidence="17">The sequence shown here is derived from an EMBL/GenBank/DDBJ whole genome shotgun (WGS) entry which is preliminary data.</text>
</comment>
<evidence type="ECO:0000313" key="17">
    <source>
        <dbReference type="EMBL" id="MBE1488742.1"/>
    </source>
</evidence>
<dbReference type="EC" id="1.1.3.6" evidence="13"/>
<dbReference type="InterPro" id="IPR007867">
    <property type="entry name" value="GMC_OxRtase_C"/>
</dbReference>
<evidence type="ECO:0000256" key="14">
    <source>
        <dbReference type="ARBA" id="ARBA00049744"/>
    </source>
</evidence>
<feature type="domain" description="Glucose-methanol-choline oxidoreductase C-terminal" evidence="16">
    <location>
        <begin position="476"/>
        <end position="527"/>
    </location>
</feature>
<evidence type="ECO:0000256" key="3">
    <source>
        <dbReference type="ARBA" id="ARBA00022548"/>
    </source>
</evidence>
<keyword evidence="4" id="KW-0285">Flavoprotein</keyword>
<protein>
    <recommendedName>
        <fullName evidence="14">Cholesterol oxidase</fullName>
        <ecNumber evidence="13">1.1.3.6</ecNumber>
        <ecNumber evidence="11">5.3.3.1</ecNumber>
    </recommendedName>
    <alternativeName>
        <fullName evidence="15">Cholesterol isomerase</fullName>
    </alternativeName>
</protein>
<evidence type="ECO:0000256" key="1">
    <source>
        <dbReference type="ARBA" id="ARBA00001974"/>
    </source>
</evidence>
<reference evidence="17" key="1">
    <citation type="submission" date="2020-10" db="EMBL/GenBank/DDBJ databases">
        <title>Sequencing the genomes of 1000 actinobacteria strains.</title>
        <authorList>
            <person name="Klenk H.-P."/>
        </authorList>
    </citation>
    <scope>NUCLEOTIDE SEQUENCE</scope>
    <source>
        <strain evidence="17">DSM 46832</strain>
    </source>
</reference>
<evidence type="ECO:0000313" key="18">
    <source>
        <dbReference type="Proteomes" id="UP000649753"/>
    </source>
</evidence>
<dbReference type="InterPro" id="IPR006311">
    <property type="entry name" value="TAT_signal"/>
</dbReference>
<dbReference type="GO" id="GO:0016995">
    <property type="term" value="F:cholesterol oxidase activity"/>
    <property type="evidence" value="ECO:0007669"/>
    <property type="project" value="UniProtKB-EC"/>
</dbReference>
<comment type="similarity">
    <text evidence="2">Belongs to the GMC oxidoreductase family.</text>
</comment>
<comment type="pathway">
    <text evidence="12">Steroid metabolism; cholesterol degradation.</text>
</comment>
<dbReference type="RefSeq" id="WP_192768336.1">
    <property type="nucleotide sequence ID" value="NZ_JADBEB010000001.1"/>
</dbReference>
<proteinExistence type="inferred from homology"/>
<dbReference type="AlphaFoldDB" id="A0A927M800"/>
<evidence type="ECO:0000256" key="7">
    <source>
        <dbReference type="ARBA" id="ARBA00023098"/>
    </source>
</evidence>
<dbReference type="NCBIfam" id="TIGR01409">
    <property type="entry name" value="TAT_signal_seq"/>
    <property type="match status" value="1"/>
</dbReference>
<dbReference type="Gene3D" id="3.50.50.60">
    <property type="entry name" value="FAD/NAD(P)-binding domain"/>
    <property type="match status" value="1"/>
</dbReference>
<evidence type="ECO:0000256" key="6">
    <source>
        <dbReference type="ARBA" id="ARBA00023002"/>
    </source>
</evidence>
<organism evidence="17 18">
    <name type="scientific">Plantactinospora soyae</name>
    <dbReference type="NCBI Taxonomy" id="1544732"/>
    <lineage>
        <taxon>Bacteria</taxon>
        <taxon>Bacillati</taxon>
        <taxon>Actinomycetota</taxon>
        <taxon>Actinomycetes</taxon>
        <taxon>Micromonosporales</taxon>
        <taxon>Micromonosporaceae</taxon>
        <taxon>Plantactinospora</taxon>
    </lineage>
</organism>
<keyword evidence="9" id="KW-0753">Steroid metabolism</keyword>
<comment type="cofactor">
    <cofactor evidence="1">
        <name>FAD</name>
        <dbReference type="ChEBI" id="CHEBI:57692"/>
    </cofactor>
</comment>
<dbReference type="Gene3D" id="3.30.410.10">
    <property type="entry name" value="Cholesterol Oxidase, domain 2"/>
    <property type="match status" value="1"/>
</dbReference>
<dbReference type="SUPFAM" id="SSF54373">
    <property type="entry name" value="FAD-linked reductases, C-terminal domain"/>
    <property type="match status" value="1"/>
</dbReference>
<keyword evidence="7" id="KW-0443">Lipid metabolism</keyword>
<evidence type="ECO:0000256" key="13">
    <source>
        <dbReference type="ARBA" id="ARBA00049723"/>
    </source>
</evidence>
<evidence type="ECO:0000256" key="12">
    <source>
        <dbReference type="ARBA" id="ARBA00049645"/>
    </source>
</evidence>
<evidence type="ECO:0000256" key="15">
    <source>
        <dbReference type="ARBA" id="ARBA00049778"/>
    </source>
</evidence>
<dbReference type="Pfam" id="PF13450">
    <property type="entry name" value="NAD_binding_8"/>
    <property type="match status" value="1"/>
</dbReference>
<name>A0A927M800_9ACTN</name>
<dbReference type="InterPro" id="IPR052542">
    <property type="entry name" value="Cholesterol_Oxidase"/>
</dbReference>
<evidence type="ECO:0000256" key="5">
    <source>
        <dbReference type="ARBA" id="ARBA00022827"/>
    </source>
</evidence>
<dbReference type="PROSITE" id="PS51318">
    <property type="entry name" value="TAT"/>
    <property type="match status" value="1"/>
</dbReference>
<dbReference type="GO" id="GO:0004769">
    <property type="term" value="F:steroid Delta-isomerase activity"/>
    <property type="evidence" value="ECO:0007669"/>
    <property type="project" value="UniProtKB-EC"/>
</dbReference>
<dbReference type="PANTHER" id="PTHR47470">
    <property type="entry name" value="CHOLESTEROL OXIDASE"/>
    <property type="match status" value="1"/>
</dbReference>
<keyword evidence="8" id="KW-1207">Sterol metabolism</keyword>